<accession>B1KN42</accession>
<evidence type="ECO:0000313" key="3">
    <source>
        <dbReference type="EMBL" id="ACA88999.1"/>
    </source>
</evidence>
<dbReference type="EMBL" id="CP000961">
    <property type="protein sequence ID" value="ACA88999.1"/>
    <property type="molecule type" value="Genomic_DNA"/>
</dbReference>
<dbReference type="SUPFAM" id="SSF54593">
    <property type="entry name" value="Glyoxalase/Bleomycin resistance protein/Dihydroxybiphenyl dioxygenase"/>
    <property type="match status" value="1"/>
</dbReference>
<dbReference type="PANTHER" id="PTHR33993">
    <property type="entry name" value="GLYOXALASE-RELATED"/>
    <property type="match status" value="1"/>
</dbReference>
<dbReference type="KEGG" id="swd:Swoo_4750"/>
<dbReference type="PROSITE" id="PS51819">
    <property type="entry name" value="VOC"/>
    <property type="match status" value="1"/>
</dbReference>
<dbReference type="Proteomes" id="UP000002168">
    <property type="component" value="Chromosome"/>
</dbReference>
<dbReference type="AlphaFoldDB" id="B1KN42"/>
<dbReference type="Gene3D" id="3.10.180.10">
    <property type="entry name" value="2,3-Dihydroxybiphenyl 1,2-Dioxygenase, domain 1"/>
    <property type="match status" value="1"/>
</dbReference>
<evidence type="ECO:0000313" key="4">
    <source>
        <dbReference type="Proteomes" id="UP000002168"/>
    </source>
</evidence>
<organism evidence="3 4">
    <name type="scientific">Shewanella woodyi (strain ATCC 51908 / MS32)</name>
    <dbReference type="NCBI Taxonomy" id="392500"/>
    <lineage>
        <taxon>Bacteria</taxon>
        <taxon>Pseudomonadati</taxon>
        <taxon>Pseudomonadota</taxon>
        <taxon>Gammaproteobacteria</taxon>
        <taxon>Alteromonadales</taxon>
        <taxon>Shewanellaceae</taxon>
        <taxon>Shewanella</taxon>
    </lineage>
</organism>
<keyword evidence="3" id="KW-0560">Oxidoreductase</keyword>
<dbReference type="Pfam" id="PF00903">
    <property type="entry name" value="Glyoxalase"/>
    <property type="match status" value="1"/>
</dbReference>
<gene>
    <name evidence="3" type="ordered locus">Swoo_4750</name>
</gene>
<dbReference type="InterPro" id="IPR037523">
    <property type="entry name" value="VOC_core"/>
</dbReference>
<dbReference type="InterPro" id="IPR029068">
    <property type="entry name" value="Glyas_Bleomycin-R_OHBP_Dase"/>
</dbReference>
<dbReference type="CDD" id="cd07247">
    <property type="entry name" value="SgaA_N_like"/>
    <property type="match status" value="1"/>
</dbReference>
<proteinExistence type="predicted"/>
<name>B1KN42_SHEWM</name>
<protein>
    <submittedName>
        <fullName evidence="3">Glyoxalase/bleomycin resistance protein/dioxygenase</fullName>
    </submittedName>
</protein>
<evidence type="ECO:0000259" key="2">
    <source>
        <dbReference type="PROSITE" id="PS51819"/>
    </source>
</evidence>
<evidence type="ECO:0000256" key="1">
    <source>
        <dbReference type="SAM" id="SignalP"/>
    </source>
</evidence>
<dbReference type="HOGENOM" id="CLU_127592_1_0_6"/>
<dbReference type="InterPro" id="IPR004360">
    <property type="entry name" value="Glyas_Fos-R_dOase_dom"/>
</dbReference>
<dbReference type="GO" id="GO:0051213">
    <property type="term" value="F:dioxygenase activity"/>
    <property type="evidence" value="ECO:0007669"/>
    <property type="project" value="UniProtKB-KW"/>
</dbReference>
<dbReference type="PANTHER" id="PTHR33993:SF1">
    <property type="entry name" value="GLYOXALASE FAMILY PROTEIN"/>
    <property type="match status" value="1"/>
</dbReference>
<feature type="signal peptide" evidence="1">
    <location>
        <begin position="1"/>
        <end position="20"/>
    </location>
</feature>
<feature type="domain" description="VOC" evidence="2">
    <location>
        <begin position="36"/>
        <end position="146"/>
    </location>
</feature>
<keyword evidence="4" id="KW-1185">Reference proteome</keyword>
<sequence length="146" mass="16144" precursor="true">MKHILALVLSLFIASTSANNLGEIKDETTEMTQHNKINYIEIPAKNIEATKAFFSEVFDWSFVDYGPDYCSFGGQGVDGGFFKSELVVSTQNGSPLIVLYSNSLEETQAKIEKSGGKTIKPIFSFPGGRRFHFSDPSGNEFAVWSE</sequence>
<keyword evidence="1" id="KW-0732">Signal</keyword>
<feature type="chain" id="PRO_5002767509" evidence="1">
    <location>
        <begin position="21"/>
        <end position="146"/>
    </location>
</feature>
<keyword evidence="3" id="KW-0223">Dioxygenase</keyword>
<reference evidence="3 4" key="1">
    <citation type="submission" date="2008-02" db="EMBL/GenBank/DDBJ databases">
        <title>Complete sequence of Shewanella woodyi ATCC 51908.</title>
        <authorList>
            <consortium name="US DOE Joint Genome Institute"/>
            <person name="Copeland A."/>
            <person name="Lucas S."/>
            <person name="Lapidus A."/>
            <person name="Glavina del Rio T."/>
            <person name="Dalin E."/>
            <person name="Tice H."/>
            <person name="Bruce D."/>
            <person name="Goodwin L."/>
            <person name="Pitluck S."/>
            <person name="Sims D."/>
            <person name="Brettin T."/>
            <person name="Detter J.C."/>
            <person name="Han C."/>
            <person name="Kuske C.R."/>
            <person name="Schmutz J."/>
            <person name="Larimer F."/>
            <person name="Land M."/>
            <person name="Hauser L."/>
            <person name="Kyrpides N."/>
            <person name="Lykidis A."/>
            <person name="Zhao J.-S."/>
            <person name="Richardson P."/>
        </authorList>
    </citation>
    <scope>NUCLEOTIDE SEQUENCE [LARGE SCALE GENOMIC DNA]</scope>
    <source>
        <strain evidence="4">ATCC 51908 / MS32</strain>
    </source>
</reference>
<dbReference type="InterPro" id="IPR052164">
    <property type="entry name" value="Anthracycline_SecMetBiosynth"/>
</dbReference>
<dbReference type="eggNOG" id="COG3324">
    <property type="taxonomic scope" value="Bacteria"/>
</dbReference>